<evidence type="ECO:0000313" key="6">
    <source>
        <dbReference type="Proteomes" id="UP000199220"/>
    </source>
</evidence>
<evidence type="ECO:0000259" key="4">
    <source>
        <dbReference type="PROSITE" id="PS50949"/>
    </source>
</evidence>
<dbReference type="AlphaFoldDB" id="A0A1H5ENL8"/>
<organism evidence="5 6">
    <name type="scientific">Ruania alba</name>
    <dbReference type="NCBI Taxonomy" id="648782"/>
    <lineage>
        <taxon>Bacteria</taxon>
        <taxon>Bacillati</taxon>
        <taxon>Actinomycetota</taxon>
        <taxon>Actinomycetes</taxon>
        <taxon>Micrococcales</taxon>
        <taxon>Ruaniaceae</taxon>
        <taxon>Ruania</taxon>
    </lineage>
</organism>
<name>A0A1H5ENL8_9MICO</name>
<sequence length="261" mass="29043">MVAARTRRTTLHQKMYQELRSQIDNGSLRDGEQLPTELELAERFDVSRGTARHAVTRLVNEGLVVRTAGRGTFVATRRLTYTARELLGFTEQIRASGRVPSSRVVAVGIIDSEKAAGGGPDLFLSGTKLLSIERVRQANDEPVALERLLLPWPRFAGLRDLDLASVSIYDTLEELFGVRLQIGVFELDIADLDSRQSGLLHEPTGTSSFLMQGTVVDQDEQPIVSVRSLYRRSHYTFRFSIPRGSNPATQFVPPRLVLAPQ</sequence>
<evidence type="ECO:0000256" key="1">
    <source>
        <dbReference type="ARBA" id="ARBA00023015"/>
    </source>
</evidence>
<dbReference type="EMBL" id="FNTX01000001">
    <property type="protein sequence ID" value="SED92524.1"/>
    <property type="molecule type" value="Genomic_DNA"/>
</dbReference>
<dbReference type="RefSeq" id="WP_089772011.1">
    <property type="nucleotide sequence ID" value="NZ_FNTX01000001.1"/>
</dbReference>
<feature type="domain" description="HTH gntR-type" evidence="4">
    <location>
        <begin position="9"/>
        <end position="77"/>
    </location>
</feature>
<dbReference type="InterPro" id="IPR000524">
    <property type="entry name" value="Tscrpt_reg_HTH_GntR"/>
</dbReference>
<reference evidence="6" key="1">
    <citation type="submission" date="2016-10" db="EMBL/GenBank/DDBJ databases">
        <authorList>
            <person name="Varghese N."/>
            <person name="Submissions S."/>
        </authorList>
    </citation>
    <scope>NUCLEOTIDE SEQUENCE [LARGE SCALE GENOMIC DNA]</scope>
    <source>
        <strain evidence="6">DSM 21368</strain>
    </source>
</reference>
<proteinExistence type="predicted"/>
<dbReference type="GO" id="GO:0003677">
    <property type="term" value="F:DNA binding"/>
    <property type="evidence" value="ECO:0007669"/>
    <property type="project" value="UniProtKB-KW"/>
</dbReference>
<keyword evidence="3" id="KW-0804">Transcription</keyword>
<dbReference type="SMART" id="SM00866">
    <property type="entry name" value="UTRA"/>
    <property type="match status" value="1"/>
</dbReference>
<dbReference type="GO" id="GO:0003700">
    <property type="term" value="F:DNA-binding transcription factor activity"/>
    <property type="evidence" value="ECO:0007669"/>
    <property type="project" value="InterPro"/>
</dbReference>
<gene>
    <name evidence="5" type="ORF">SAMN04488554_1076</name>
</gene>
<dbReference type="Proteomes" id="UP000199220">
    <property type="component" value="Unassembled WGS sequence"/>
</dbReference>
<dbReference type="SUPFAM" id="SSF64288">
    <property type="entry name" value="Chorismate lyase-like"/>
    <property type="match status" value="1"/>
</dbReference>
<dbReference type="PANTHER" id="PTHR44846:SF1">
    <property type="entry name" value="MANNOSYL-D-GLYCERATE TRANSPORT_METABOLISM SYSTEM REPRESSOR MNGR-RELATED"/>
    <property type="match status" value="1"/>
</dbReference>
<dbReference type="PRINTS" id="PR00035">
    <property type="entry name" value="HTHGNTR"/>
</dbReference>
<evidence type="ECO:0000313" key="5">
    <source>
        <dbReference type="EMBL" id="SED92524.1"/>
    </source>
</evidence>
<dbReference type="Pfam" id="PF00392">
    <property type="entry name" value="GntR"/>
    <property type="match status" value="1"/>
</dbReference>
<dbReference type="InterPro" id="IPR028978">
    <property type="entry name" value="Chorismate_lyase_/UTRA_dom_sf"/>
</dbReference>
<keyword evidence="1" id="KW-0805">Transcription regulation</keyword>
<dbReference type="PANTHER" id="PTHR44846">
    <property type="entry name" value="MANNOSYL-D-GLYCERATE TRANSPORT/METABOLISM SYSTEM REPRESSOR MNGR-RELATED"/>
    <property type="match status" value="1"/>
</dbReference>
<dbReference type="InterPro" id="IPR011663">
    <property type="entry name" value="UTRA"/>
</dbReference>
<dbReference type="PROSITE" id="PS50949">
    <property type="entry name" value="HTH_GNTR"/>
    <property type="match status" value="1"/>
</dbReference>
<keyword evidence="6" id="KW-1185">Reference proteome</keyword>
<dbReference type="OrthoDB" id="7363114at2"/>
<evidence type="ECO:0000256" key="2">
    <source>
        <dbReference type="ARBA" id="ARBA00023125"/>
    </source>
</evidence>
<keyword evidence="2" id="KW-0238">DNA-binding</keyword>
<dbReference type="SMART" id="SM00345">
    <property type="entry name" value="HTH_GNTR"/>
    <property type="match status" value="1"/>
</dbReference>
<dbReference type="Pfam" id="PF07702">
    <property type="entry name" value="UTRA"/>
    <property type="match status" value="1"/>
</dbReference>
<dbReference type="STRING" id="648782.SAMN04488554_1076"/>
<accession>A0A1H5ENL8</accession>
<dbReference type="InterPro" id="IPR050679">
    <property type="entry name" value="Bact_HTH_transcr_reg"/>
</dbReference>
<protein>
    <submittedName>
        <fullName evidence="5">GntR family transcriptional regulator</fullName>
    </submittedName>
</protein>
<dbReference type="InterPro" id="IPR036388">
    <property type="entry name" value="WH-like_DNA-bd_sf"/>
</dbReference>
<dbReference type="SUPFAM" id="SSF46785">
    <property type="entry name" value="Winged helix' DNA-binding domain"/>
    <property type="match status" value="1"/>
</dbReference>
<dbReference type="InterPro" id="IPR036390">
    <property type="entry name" value="WH_DNA-bd_sf"/>
</dbReference>
<dbReference type="CDD" id="cd07377">
    <property type="entry name" value="WHTH_GntR"/>
    <property type="match status" value="1"/>
</dbReference>
<evidence type="ECO:0000256" key="3">
    <source>
        <dbReference type="ARBA" id="ARBA00023163"/>
    </source>
</evidence>
<dbReference type="GO" id="GO:0045892">
    <property type="term" value="P:negative regulation of DNA-templated transcription"/>
    <property type="evidence" value="ECO:0007669"/>
    <property type="project" value="TreeGrafter"/>
</dbReference>
<dbReference type="Gene3D" id="1.10.10.10">
    <property type="entry name" value="Winged helix-like DNA-binding domain superfamily/Winged helix DNA-binding domain"/>
    <property type="match status" value="1"/>
</dbReference>
<dbReference type="Gene3D" id="3.40.1410.10">
    <property type="entry name" value="Chorismate lyase-like"/>
    <property type="match status" value="1"/>
</dbReference>